<dbReference type="GO" id="GO:0046856">
    <property type="term" value="P:phosphatidylinositol dephosphorylation"/>
    <property type="evidence" value="ECO:0007669"/>
    <property type="project" value="TreeGrafter"/>
</dbReference>
<name>S7W911_SPRLO</name>
<dbReference type="EMBL" id="ATCN01000269">
    <property type="protein sequence ID" value="EPR79410.1"/>
    <property type="molecule type" value="Genomic_DNA"/>
</dbReference>
<dbReference type="OrthoDB" id="405996at2759"/>
<gene>
    <name evidence="2" type="ORF">SLOPH_2248</name>
</gene>
<dbReference type="VEuPathDB" id="MicrosporidiaDB:SLOPH_2248"/>
<dbReference type="PROSITE" id="PS50275">
    <property type="entry name" value="SAC"/>
    <property type="match status" value="1"/>
</dbReference>
<accession>S7W911</accession>
<dbReference type="GO" id="GO:0043812">
    <property type="term" value="F:phosphatidylinositol-4-phosphate phosphatase activity"/>
    <property type="evidence" value="ECO:0007669"/>
    <property type="project" value="TreeGrafter"/>
</dbReference>
<proteinExistence type="predicted"/>
<keyword evidence="3" id="KW-1185">Reference proteome</keyword>
<evidence type="ECO:0000259" key="1">
    <source>
        <dbReference type="PROSITE" id="PS50275"/>
    </source>
</evidence>
<comment type="caution">
    <text evidence="2">The sequence shown here is derived from an EMBL/GenBank/DDBJ whole genome shotgun (WGS) entry which is preliminary data.</text>
</comment>
<dbReference type="PANTHER" id="PTHR45662">
    <property type="entry name" value="PHOSPHATIDYLINOSITIDE PHOSPHATASE SAC1"/>
    <property type="match status" value="1"/>
</dbReference>
<dbReference type="Pfam" id="PF02383">
    <property type="entry name" value="Syja_N"/>
    <property type="match status" value="1"/>
</dbReference>
<dbReference type="AlphaFoldDB" id="S7W911"/>
<dbReference type="STRING" id="1358809.S7W911"/>
<feature type="domain" description="SAC" evidence="1">
    <location>
        <begin position="63"/>
        <end position="380"/>
    </location>
</feature>
<dbReference type="InterPro" id="IPR002013">
    <property type="entry name" value="SAC_dom"/>
</dbReference>
<evidence type="ECO:0000313" key="3">
    <source>
        <dbReference type="Proteomes" id="UP000014978"/>
    </source>
</evidence>
<evidence type="ECO:0000313" key="2">
    <source>
        <dbReference type="EMBL" id="EPR79410.1"/>
    </source>
</evidence>
<organism evidence="2 3">
    <name type="scientific">Spraguea lophii (strain 42_110)</name>
    <name type="common">Microsporidian parasite</name>
    <dbReference type="NCBI Taxonomy" id="1358809"/>
    <lineage>
        <taxon>Eukaryota</taxon>
        <taxon>Fungi</taxon>
        <taxon>Fungi incertae sedis</taxon>
        <taxon>Microsporidia</taxon>
        <taxon>Spragueidae</taxon>
        <taxon>Spraguea</taxon>
    </lineage>
</organism>
<dbReference type="Proteomes" id="UP000014978">
    <property type="component" value="Unassembled WGS sequence"/>
</dbReference>
<dbReference type="GO" id="GO:0005783">
    <property type="term" value="C:endoplasmic reticulum"/>
    <property type="evidence" value="ECO:0007669"/>
    <property type="project" value="TreeGrafter"/>
</dbReference>
<dbReference type="PANTHER" id="PTHR45662:SF2">
    <property type="entry name" value="PHOSPHATIDYLINOSITOL-3-PHOSPHATASE SAC1"/>
    <property type="match status" value="1"/>
</dbReference>
<sequence>MHELIYHTKLRRLTWDNNYYLLEPDMLTYLDNKISGDRILIDNIWGVIGVLDNYFIYVKKCELRCNYNDVEFYHIKEIGIIPLVNDPTNKYKLSLKDKLLSRSKLEKKIHSKEKETMVRIKKFIENHNFYVSHKKIEDDRFIWNTNMINNNISTQIYLFCGYINSKVSYRYTTTILSFISKNRIGPRFICRGVDDDGNSSFFVKTICQVKRDDEIINEKILYRGSIPVYWEQKLSLRQEIKIYDKEHKIPFKKHFKVLQKENKKIFVINLLSSKINELKLTEVFEKNLKENEIEYCNFDMNKYHLNFTTMKKLFHYLLKDINEECLFRVNCLDCLDRTNLAQYLICDYYFSKTGYNFYVSNDLKKLWVDNGNALSYFYTGSDAQKSELAAKGKRSISGLLDDLYITTTRMINGSFTDKIKREIIDKILGKDKIKKDVKEDE</sequence>
<dbReference type="InParanoid" id="S7W911"/>
<protein>
    <submittedName>
        <fullName evidence="2">Phosphoinositide polyphosphatase</fullName>
    </submittedName>
</protein>
<reference evidence="3" key="1">
    <citation type="journal article" date="2013" name="PLoS Genet.">
        <title>The genome of Spraguea lophii and the basis of host-microsporidian interactions.</title>
        <authorList>
            <person name="Campbell S.E."/>
            <person name="Williams T.A."/>
            <person name="Yousuf A."/>
            <person name="Soanes D.M."/>
            <person name="Paszkiewicz K.H."/>
            <person name="Williams B.A.P."/>
        </authorList>
    </citation>
    <scope>NUCLEOTIDE SEQUENCE [LARGE SCALE GENOMIC DNA]</scope>
    <source>
        <strain evidence="3">42_110</strain>
    </source>
</reference>
<dbReference type="HOGENOM" id="CLU_003016_7_4_1"/>